<evidence type="ECO:0000256" key="2">
    <source>
        <dbReference type="ARBA" id="ARBA00023015"/>
    </source>
</evidence>
<dbReference type="Pfam" id="PF16994">
    <property type="entry name" value="Glyco_trans_4_5"/>
    <property type="match status" value="1"/>
</dbReference>
<dbReference type="InterPro" id="IPR041693">
    <property type="entry name" value="Glyco_trans_4_5"/>
</dbReference>
<name>A0ABR2E292_9ROSI</name>
<reference evidence="7 8" key="1">
    <citation type="journal article" date="2024" name="G3 (Bethesda)">
        <title>Genome assembly of Hibiscus sabdariffa L. provides insights into metabolisms of medicinal natural products.</title>
        <authorList>
            <person name="Kim T."/>
        </authorList>
    </citation>
    <scope>NUCLEOTIDE SEQUENCE [LARGE SCALE GENOMIC DNA]</scope>
    <source>
        <strain evidence="7">TK-2024</strain>
        <tissue evidence="7">Old leaves</tissue>
    </source>
</reference>
<dbReference type="EMBL" id="JBBPBM010000020">
    <property type="protein sequence ID" value="KAK8551309.1"/>
    <property type="molecule type" value="Genomic_DNA"/>
</dbReference>
<proteinExistence type="predicted"/>
<keyword evidence="3" id="KW-0238">DNA-binding</keyword>
<feature type="region of interest" description="Disordered" evidence="6">
    <location>
        <begin position="256"/>
        <end position="292"/>
    </location>
</feature>
<evidence type="ECO:0000256" key="6">
    <source>
        <dbReference type="SAM" id="MobiDB-lite"/>
    </source>
</evidence>
<evidence type="ECO:0000256" key="4">
    <source>
        <dbReference type="ARBA" id="ARBA00023163"/>
    </source>
</evidence>
<feature type="compositionally biased region" description="Polar residues" evidence="6">
    <location>
        <begin position="267"/>
        <end position="283"/>
    </location>
</feature>
<keyword evidence="8" id="KW-1185">Reference proteome</keyword>
<keyword evidence="2" id="KW-0805">Transcription regulation</keyword>
<organism evidence="7 8">
    <name type="scientific">Hibiscus sabdariffa</name>
    <name type="common">roselle</name>
    <dbReference type="NCBI Taxonomy" id="183260"/>
    <lineage>
        <taxon>Eukaryota</taxon>
        <taxon>Viridiplantae</taxon>
        <taxon>Streptophyta</taxon>
        <taxon>Embryophyta</taxon>
        <taxon>Tracheophyta</taxon>
        <taxon>Spermatophyta</taxon>
        <taxon>Magnoliopsida</taxon>
        <taxon>eudicotyledons</taxon>
        <taxon>Gunneridae</taxon>
        <taxon>Pentapetalae</taxon>
        <taxon>rosids</taxon>
        <taxon>malvids</taxon>
        <taxon>Malvales</taxon>
        <taxon>Malvaceae</taxon>
        <taxon>Malvoideae</taxon>
        <taxon>Hibiscus</taxon>
    </lineage>
</organism>
<protein>
    <submittedName>
        <fullName evidence="7">Uncharacterized protein</fullName>
    </submittedName>
</protein>
<evidence type="ECO:0000313" key="7">
    <source>
        <dbReference type="EMBL" id="KAK8551309.1"/>
    </source>
</evidence>
<keyword evidence="4" id="KW-0804">Transcription</keyword>
<evidence type="ECO:0000256" key="5">
    <source>
        <dbReference type="ARBA" id="ARBA00023242"/>
    </source>
</evidence>
<comment type="subcellular location">
    <subcellularLocation>
        <location evidence="1">Nucleus</location>
    </subcellularLocation>
</comment>
<dbReference type="PANTHER" id="PTHR12632">
    <property type="entry name" value="TRANSCRIPTION FACTOR NF-Y ALPHA-RELATED"/>
    <property type="match status" value="1"/>
</dbReference>
<gene>
    <name evidence="7" type="ORF">V6N12_039957</name>
</gene>
<dbReference type="InterPro" id="IPR001289">
    <property type="entry name" value="NFYA"/>
</dbReference>
<comment type="caution">
    <text evidence="7">The sequence shown here is derived from an EMBL/GenBank/DDBJ whole genome shotgun (WGS) entry which is preliminary data.</text>
</comment>
<evidence type="ECO:0000256" key="3">
    <source>
        <dbReference type="ARBA" id="ARBA00023125"/>
    </source>
</evidence>
<evidence type="ECO:0000256" key="1">
    <source>
        <dbReference type="ARBA" id="ARBA00004123"/>
    </source>
</evidence>
<evidence type="ECO:0000313" key="8">
    <source>
        <dbReference type="Proteomes" id="UP001472677"/>
    </source>
</evidence>
<accession>A0ABR2E292</accession>
<feature type="region of interest" description="Disordered" evidence="6">
    <location>
        <begin position="225"/>
        <end position="244"/>
    </location>
</feature>
<keyword evidence="5" id="KW-0539">Nucleus</keyword>
<dbReference type="Proteomes" id="UP001472677">
    <property type="component" value="Unassembled WGS sequence"/>
</dbReference>
<sequence>MCIDRRQTESDDIVYSLEHKMLDEEFRGQEAVDTALKADLVVLNTAVAGKWLDTVLKEHVPDVLPKVLMSCILSVHRIDNGGNGIHGKLVGGHAKLVSLTGTPDYVYPPTQVDYSKSISLIPLHYAEPYFGGVATTAYGSQAMSLIPLHYAEPYFGGVATTAYGPQAMGKSFSQQIHQAHMMAMLPTRVPLPLDLKEDEPIYVSAKQYHAILRGSGGQFLNTKKLQQSESIPTNPGPDMSRSPQLHLSANISEKEFHPRGNFKDAASATSGSDVTSASNSDEMFQQQDFRQDSRSSLMPMKYTAALFSWEVILGSV</sequence>